<dbReference type="EMBL" id="JAPFFK010000016">
    <property type="protein sequence ID" value="KAJ6705825.1"/>
    <property type="molecule type" value="Genomic_DNA"/>
</dbReference>
<reference evidence="4" key="2">
    <citation type="journal article" date="2023" name="Int. J. Mol. Sci.">
        <title>De Novo Assembly and Annotation of 11 Diverse Shrub Willow (Salix) Genomes Reveals Novel Gene Organization in Sex-Linked Regions.</title>
        <authorList>
            <person name="Hyden B."/>
            <person name="Feng K."/>
            <person name="Yates T.B."/>
            <person name="Jawdy S."/>
            <person name="Cereghino C."/>
            <person name="Smart L.B."/>
            <person name="Muchero W."/>
        </authorList>
    </citation>
    <scope>NUCLEOTIDE SEQUENCE</scope>
    <source>
        <tissue evidence="4">Shoot tip</tissue>
    </source>
</reference>
<proteinExistence type="predicted"/>
<dbReference type="Proteomes" id="UP001151532">
    <property type="component" value="Chromosome 3"/>
</dbReference>
<comment type="caution">
    <text evidence="4">The sequence shown here is derived from an EMBL/GenBank/DDBJ whole genome shotgun (WGS) entry which is preliminary data.</text>
</comment>
<evidence type="ECO:0000313" key="5">
    <source>
        <dbReference type="Proteomes" id="UP001151532"/>
    </source>
</evidence>
<dbReference type="AlphaFoldDB" id="A0A9Q0T9U3"/>
<dbReference type="OrthoDB" id="10255964at2759"/>
<protein>
    <submittedName>
        <fullName evidence="4">SH3 DOMAIN-CONTAINING</fullName>
    </submittedName>
</protein>
<organism evidence="4 5">
    <name type="scientific">Salix purpurea</name>
    <name type="common">Purple osier willow</name>
    <dbReference type="NCBI Taxonomy" id="77065"/>
    <lineage>
        <taxon>Eukaryota</taxon>
        <taxon>Viridiplantae</taxon>
        <taxon>Streptophyta</taxon>
        <taxon>Embryophyta</taxon>
        <taxon>Tracheophyta</taxon>
        <taxon>Spermatophyta</taxon>
        <taxon>Magnoliopsida</taxon>
        <taxon>eudicotyledons</taxon>
        <taxon>Gunneridae</taxon>
        <taxon>Pentapetalae</taxon>
        <taxon>rosids</taxon>
        <taxon>fabids</taxon>
        <taxon>Malpighiales</taxon>
        <taxon>Salicaceae</taxon>
        <taxon>Saliceae</taxon>
        <taxon>Salix</taxon>
    </lineage>
</organism>
<evidence type="ECO:0000256" key="2">
    <source>
        <dbReference type="PROSITE-ProRule" id="PRU00192"/>
    </source>
</evidence>
<evidence type="ECO:0000259" key="3">
    <source>
        <dbReference type="PROSITE" id="PS50002"/>
    </source>
</evidence>
<gene>
    <name evidence="4" type="ORF">OIU79_010487</name>
</gene>
<reference evidence="4" key="1">
    <citation type="submission" date="2022-11" db="EMBL/GenBank/DDBJ databases">
        <authorList>
            <person name="Hyden B.L."/>
            <person name="Feng K."/>
            <person name="Yates T."/>
            <person name="Jawdy S."/>
            <person name="Smart L.B."/>
            <person name="Muchero W."/>
        </authorList>
    </citation>
    <scope>NUCLEOTIDE SEQUENCE</scope>
    <source>
        <tissue evidence="4">Shoot tip</tissue>
    </source>
</reference>
<name>A0A9Q0T9U3_SALPP</name>
<dbReference type="SMART" id="SM00326">
    <property type="entry name" value="SH3"/>
    <property type="match status" value="1"/>
</dbReference>
<evidence type="ECO:0000256" key="1">
    <source>
        <dbReference type="ARBA" id="ARBA00022443"/>
    </source>
</evidence>
<evidence type="ECO:0000313" key="4">
    <source>
        <dbReference type="EMBL" id="KAJ6705825.1"/>
    </source>
</evidence>
<dbReference type="Gene3D" id="2.30.30.40">
    <property type="entry name" value="SH3 Domains"/>
    <property type="match status" value="1"/>
</dbReference>
<keyword evidence="1 2" id="KW-0728">SH3 domain</keyword>
<dbReference type="SUPFAM" id="SSF50044">
    <property type="entry name" value="SH3-domain"/>
    <property type="match status" value="1"/>
</dbReference>
<dbReference type="InterPro" id="IPR001452">
    <property type="entry name" value="SH3_domain"/>
</dbReference>
<dbReference type="PROSITE" id="PS50002">
    <property type="entry name" value="SH3"/>
    <property type="match status" value="1"/>
</dbReference>
<dbReference type="InterPro" id="IPR036028">
    <property type="entry name" value="SH3-like_dom_sf"/>
</dbReference>
<keyword evidence="5" id="KW-1185">Reference proteome</keyword>
<feature type="domain" description="SH3" evidence="3">
    <location>
        <begin position="20"/>
        <end position="79"/>
    </location>
</feature>
<accession>A0A9Q0T9U3</accession>
<dbReference type="Pfam" id="PF14604">
    <property type="entry name" value="SH3_9"/>
    <property type="match status" value="1"/>
</dbReference>
<sequence>MLNNLFWEIKYSLMLSQNYILTVYSEVIHSFDAQAEGEMSLSVDDFVVVRQVAQTGWSEGERRGEAGWFPSAYIEKHENSPASKIMEESSTS</sequence>